<dbReference type="SUPFAM" id="SSF56808">
    <property type="entry name" value="Ribosomal protein L1"/>
    <property type="match status" value="1"/>
</dbReference>
<dbReference type="Gene3D" id="3.40.50.790">
    <property type="match status" value="1"/>
</dbReference>
<protein>
    <recommendedName>
        <fullName evidence="7">Large ribosomal subunit protein uL1m</fullName>
    </recommendedName>
    <alternativeName>
        <fullName evidence="8">39S ribosomal protein L1, mitochondrial</fullName>
    </alternativeName>
</protein>
<reference evidence="10" key="1">
    <citation type="journal article" date="2014" name="PLoS ONE">
        <title>The genome and linkage map of the northern pike (Esox lucius): conserved synteny revealed between the salmonid sister group and the Neoteleostei.</title>
        <authorList>
            <person name="Rondeau E.B."/>
            <person name="Minkley D.R."/>
            <person name="Leong J.S."/>
            <person name="Messmer A.M."/>
            <person name="Jantzen J.R."/>
            <person name="von Schalburg K.R."/>
            <person name="Lemon C."/>
            <person name="Bird N.H."/>
            <person name="Koop B.F."/>
        </authorList>
    </citation>
    <scope>NUCLEOTIDE SEQUENCE</scope>
</reference>
<dbReference type="InterPro" id="IPR028364">
    <property type="entry name" value="Ribosomal_uL1/biogenesis"/>
</dbReference>
<evidence type="ECO:0000313" key="9">
    <source>
        <dbReference type="Ensembl" id="ENSELUP00000013234.3"/>
    </source>
</evidence>
<dbReference type="GeneTree" id="ENSGT00940000162168"/>
<dbReference type="GO" id="GO:0005743">
    <property type="term" value="C:mitochondrial inner membrane"/>
    <property type="evidence" value="ECO:0007669"/>
    <property type="project" value="UniProtKB-ARBA"/>
</dbReference>
<comment type="subcellular location">
    <subcellularLocation>
        <location evidence="1">Mitochondrion</location>
    </subcellularLocation>
</comment>
<keyword evidence="3" id="KW-0809">Transit peptide</keyword>
<reference evidence="9" key="3">
    <citation type="submission" date="2025-08" db="UniProtKB">
        <authorList>
            <consortium name="Ensembl"/>
        </authorList>
    </citation>
    <scope>IDENTIFICATION</scope>
</reference>
<evidence type="ECO:0000256" key="6">
    <source>
        <dbReference type="ARBA" id="ARBA00023274"/>
    </source>
</evidence>
<comment type="similarity">
    <text evidence="2">Belongs to the universal ribosomal protein uL1 family.</text>
</comment>
<name>A0A3P8Y9F5_ESOLU</name>
<dbReference type="AlphaFoldDB" id="A0A3P8Y9F5"/>
<accession>A0A3P8Y9F5</accession>
<dbReference type="Proteomes" id="UP000265140">
    <property type="component" value="Chromosome 13"/>
</dbReference>
<dbReference type="Pfam" id="PF00687">
    <property type="entry name" value="Ribosomal_L1"/>
    <property type="match status" value="1"/>
</dbReference>
<dbReference type="GO" id="GO:1990904">
    <property type="term" value="C:ribonucleoprotein complex"/>
    <property type="evidence" value="ECO:0007669"/>
    <property type="project" value="UniProtKB-KW"/>
</dbReference>
<dbReference type="InParanoid" id="A0A3P8Y9F5"/>
<keyword evidence="5" id="KW-0496">Mitochondrion</keyword>
<proteinExistence type="inferred from homology"/>
<dbReference type="Ensembl" id="ENSELUT00000021715.3">
    <property type="protein sequence ID" value="ENSELUP00000013234.3"/>
    <property type="gene ID" value="ENSELUG00000013391.3"/>
</dbReference>
<dbReference type="Gene3D" id="3.30.190.20">
    <property type="match status" value="1"/>
</dbReference>
<reference evidence="9" key="4">
    <citation type="submission" date="2025-09" db="UniProtKB">
        <authorList>
            <consortium name="Ensembl"/>
        </authorList>
    </citation>
    <scope>IDENTIFICATION</scope>
</reference>
<dbReference type="FunFam" id="3.40.50.790:FF:000003">
    <property type="entry name" value="39S ribosomal protein L1, mitochondrial"/>
    <property type="match status" value="1"/>
</dbReference>
<gene>
    <name evidence="9" type="primary">MRPL1</name>
</gene>
<dbReference type="PANTHER" id="PTHR36427:SF3">
    <property type="entry name" value="LARGE RIBOSOMAL SUBUNIT PROTEIN UL1M"/>
    <property type="match status" value="1"/>
</dbReference>
<evidence type="ECO:0000256" key="3">
    <source>
        <dbReference type="ARBA" id="ARBA00022946"/>
    </source>
</evidence>
<dbReference type="OMA" id="MWDKSSA"/>
<keyword evidence="10" id="KW-1185">Reference proteome</keyword>
<reference evidence="9" key="2">
    <citation type="submission" date="2020-02" db="EMBL/GenBank/DDBJ databases">
        <title>Esox lucius (northern pike) genome, fEsoLuc1, primary haplotype.</title>
        <authorList>
            <person name="Myers G."/>
            <person name="Karagic N."/>
            <person name="Meyer A."/>
            <person name="Pippel M."/>
            <person name="Reichard M."/>
            <person name="Winkler S."/>
            <person name="Tracey A."/>
            <person name="Sims Y."/>
            <person name="Howe K."/>
            <person name="Rhie A."/>
            <person name="Formenti G."/>
            <person name="Durbin R."/>
            <person name="Fedrigo O."/>
            <person name="Jarvis E.D."/>
        </authorList>
    </citation>
    <scope>NUCLEOTIDE SEQUENCE [LARGE SCALE GENOMIC DNA]</scope>
</reference>
<dbReference type="PANTHER" id="PTHR36427">
    <property type="entry name" value="54S RIBOSOMAL PROTEIN L1, MITOCHONDRIAL"/>
    <property type="match status" value="1"/>
</dbReference>
<dbReference type="Bgee" id="ENSELUG00000013391">
    <property type="expression patterns" value="Expressed in ovary and 14 other cell types or tissues"/>
</dbReference>
<evidence type="ECO:0000256" key="4">
    <source>
        <dbReference type="ARBA" id="ARBA00022980"/>
    </source>
</evidence>
<evidence type="ECO:0000256" key="8">
    <source>
        <dbReference type="ARBA" id="ARBA00077483"/>
    </source>
</evidence>
<evidence type="ECO:0000313" key="10">
    <source>
        <dbReference type="Proteomes" id="UP000265140"/>
    </source>
</evidence>
<evidence type="ECO:0000256" key="5">
    <source>
        <dbReference type="ARBA" id="ARBA00023128"/>
    </source>
</evidence>
<evidence type="ECO:0000256" key="7">
    <source>
        <dbReference type="ARBA" id="ARBA00035212"/>
    </source>
</evidence>
<evidence type="ECO:0000256" key="2">
    <source>
        <dbReference type="ARBA" id="ARBA00010531"/>
    </source>
</evidence>
<sequence length="349" mass="39724">MGPEMLCTHSVRLGSPKLSEDAFLEKVIRRSRFIWRMVVAGCQRNVLVTCRPTSSSTPQILPWQIPYRTYAAAKTLKKDWKNKKEEKPKEEKKEKVVIDNTDRHKPYGLTAWAPVDDVYLTRFYPKPVYPTAVAVDLLKSFQKLDYTPPDQPVYINLKLDMKLEKKKKVDAFVSTVHLPHPFKNEQNKVAVFTENLDQAKVAQENGAAFVGGADLVQRVLEDEVNADFYVAVPDIMTKLLPLKNKLRKKFPKSKRGSVGVDIAKMLELFKSGHEYIVENDTIITNIGTLDMPKQQLLANIETIVKDVCTHRPASFGPFIERAIITSQTSEAMLIKSEEFVQQTEEENTS</sequence>
<dbReference type="InterPro" id="IPR016095">
    <property type="entry name" value="Ribosomal_uL1_3-a/b-sand"/>
</dbReference>
<organism evidence="9 10">
    <name type="scientific">Esox lucius</name>
    <name type="common">Northern pike</name>
    <dbReference type="NCBI Taxonomy" id="8010"/>
    <lineage>
        <taxon>Eukaryota</taxon>
        <taxon>Metazoa</taxon>
        <taxon>Chordata</taxon>
        <taxon>Craniata</taxon>
        <taxon>Vertebrata</taxon>
        <taxon>Euteleostomi</taxon>
        <taxon>Actinopterygii</taxon>
        <taxon>Neopterygii</taxon>
        <taxon>Teleostei</taxon>
        <taxon>Protacanthopterygii</taxon>
        <taxon>Esociformes</taxon>
        <taxon>Esocidae</taxon>
        <taxon>Esox</taxon>
    </lineage>
</organism>
<keyword evidence="6" id="KW-0687">Ribonucleoprotein</keyword>
<dbReference type="STRING" id="8010.ENSELUP00000013234"/>
<keyword evidence="4" id="KW-0689">Ribosomal protein</keyword>
<evidence type="ECO:0000256" key="1">
    <source>
        <dbReference type="ARBA" id="ARBA00004173"/>
    </source>
</evidence>
<dbReference type="GO" id="GO:0005840">
    <property type="term" value="C:ribosome"/>
    <property type="evidence" value="ECO:0007669"/>
    <property type="project" value="UniProtKB-KW"/>
</dbReference>
<dbReference type="InterPro" id="IPR023674">
    <property type="entry name" value="Ribosomal_uL1-like"/>
</dbReference>